<dbReference type="Proteomes" id="UP001209570">
    <property type="component" value="Unassembled WGS sequence"/>
</dbReference>
<dbReference type="AlphaFoldDB" id="A0AAD5Q1Y4"/>
<accession>A0AAD5Q1Y4</accession>
<feature type="compositionally biased region" description="Low complexity" evidence="1">
    <location>
        <begin position="241"/>
        <end position="269"/>
    </location>
</feature>
<keyword evidence="3" id="KW-1185">Reference proteome</keyword>
<sequence>MMAAPESPLPAAIPSPRVGGLSAAGGGVATAPDAIDTNPCVNVSGGKRSHGLRMWIPDTIVYGETGRAVWLYSDEDGFVQRVTEFTDKMILDKFASAGNSTTVVGDNEPVVVCKEPIVTNAKRSNGGQEQVIEGVFSYQGNLLRLLSLSELRTLLNNVSSTRGSRSFALQRFVRCKGSKAFIVRAVYEVRKPHYAWMVSNVGLMQDPIPTVSQVLQSLGQEAGLGGSPPVAPTASNIATRSSSAGSSLSETSDTTAPAPAAAAATAPTAPSATATPLVNRVCTSVQVDKACTFIKLNERGCTGVSELNRRPELAFKMTLKMINETLLRIRARLPPEKSYTFLTAALAREPPDPSLAHRLSQMHVDEARNYMLPVNLIRTVHFFAPRTPLHAKLKETSGLAPFLNEDTSIQIQLIRATEPPLHDPSIQSTTFGNHEDGSSRGHARRAALAPKVAPKSTVKTFDPRNHCVLLGATKIRMAQFRSAYVTKLDIYACMALSGEMFNIKGNIGLERIRYVDTKLITAQYRLRSYNGVYIPDASYIASDPLTSEWMDCLRASITASIAASSAGAP</sequence>
<reference evidence="2" key="1">
    <citation type="submission" date="2021-12" db="EMBL/GenBank/DDBJ databases">
        <title>Prjna785345.</title>
        <authorList>
            <person name="Rujirawat T."/>
            <person name="Krajaejun T."/>
        </authorList>
    </citation>
    <scope>NUCLEOTIDE SEQUENCE</scope>
    <source>
        <strain evidence="2">Pi057C3</strain>
    </source>
</reference>
<protein>
    <submittedName>
        <fullName evidence="2">Uncharacterized protein</fullName>
    </submittedName>
</protein>
<organism evidence="2 3">
    <name type="scientific">Pythium insidiosum</name>
    <name type="common">Pythiosis disease agent</name>
    <dbReference type="NCBI Taxonomy" id="114742"/>
    <lineage>
        <taxon>Eukaryota</taxon>
        <taxon>Sar</taxon>
        <taxon>Stramenopiles</taxon>
        <taxon>Oomycota</taxon>
        <taxon>Peronosporomycetes</taxon>
        <taxon>Pythiales</taxon>
        <taxon>Pythiaceae</taxon>
        <taxon>Pythium</taxon>
    </lineage>
</organism>
<proteinExistence type="predicted"/>
<dbReference type="EMBL" id="JAKCXM010000637">
    <property type="protein sequence ID" value="KAJ0392429.1"/>
    <property type="molecule type" value="Genomic_DNA"/>
</dbReference>
<feature type="region of interest" description="Disordered" evidence="1">
    <location>
        <begin position="222"/>
        <end position="269"/>
    </location>
</feature>
<gene>
    <name evidence="2" type="ORF">P43SY_003768</name>
</gene>
<name>A0AAD5Q1Y4_PYTIN</name>
<evidence type="ECO:0000256" key="1">
    <source>
        <dbReference type="SAM" id="MobiDB-lite"/>
    </source>
</evidence>
<evidence type="ECO:0000313" key="3">
    <source>
        <dbReference type="Proteomes" id="UP001209570"/>
    </source>
</evidence>
<comment type="caution">
    <text evidence="2">The sequence shown here is derived from an EMBL/GenBank/DDBJ whole genome shotgun (WGS) entry which is preliminary data.</text>
</comment>
<evidence type="ECO:0000313" key="2">
    <source>
        <dbReference type="EMBL" id="KAJ0392429.1"/>
    </source>
</evidence>